<protein>
    <submittedName>
        <fullName evidence="1">Uncharacterized protein</fullName>
    </submittedName>
</protein>
<reference evidence="1 2" key="1">
    <citation type="submission" date="2017-09" db="EMBL/GenBank/DDBJ databases">
        <title>The diverse metabolic capabilities of V. boronicumulans make it an excellent choice for continued studies on novel biodegradation.</title>
        <authorList>
            <person name="Sun S."/>
        </authorList>
    </citation>
    <scope>NUCLEOTIDE SEQUENCE [LARGE SCALE GENOMIC DNA]</scope>
    <source>
        <strain evidence="1 2">J1</strain>
    </source>
</reference>
<dbReference type="KEGG" id="vbo:CKY39_10495"/>
<dbReference type="AlphaFoldDB" id="A0A250DGV4"/>
<sequence>MSRMWLWFRSMIDRDNVRADPKLVQVVGPALHHFPAHGRDALLSTYEGTVTESSMSMSMLVVECVYELTRLATGNWVFTCLWLSSVGRRAHR</sequence>
<proteinExistence type="predicted"/>
<organism evidence="1 2">
    <name type="scientific">Variovorax boronicumulans</name>
    <dbReference type="NCBI Taxonomy" id="436515"/>
    <lineage>
        <taxon>Bacteria</taxon>
        <taxon>Pseudomonadati</taxon>
        <taxon>Pseudomonadota</taxon>
        <taxon>Betaproteobacteria</taxon>
        <taxon>Burkholderiales</taxon>
        <taxon>Comamonadaceae</taxon>
        <taxon>Variovorax</taxon>
    </lineage>
</organism>
<name>A0A250DGV4_9BURK</name>
<gene>
    <name evidence="1" type="ORF">CKY39_10495</name>
</gene>
<dbReference type="Proteomes" id="UP000217154">
    <property type="component" value="Chromosome"/>
</dbReference>
<accession>A0A250DGV4</accession>
<dbReference type="EMBL" id="CP023284">
    <property type="protein sequence ID" value="ATA53598.1"/>
    <property type="molecule type" value="Genomic_DNA"/>
</dbReference>
<evidence type="ECO:0000313" key="2">
    <source>
        <dbReference type="Proteomes" id="UP000217154"/>
    </source>
</evidence>
<evidence type="ECO:0000313" key="1">
    <source>
        <dbReference type="EMBL" id="ATA53598.1"/>
    </source>
</evidence>